<dbReference type="PANTHER" id="PTHR48041:SF139">
    <property type="entry name" value="PROTEIN SCARLET"/>
    <property type="match status" value="1"/>
</dbReference>
<evidence type="ECO:0000313" key="14">
    <source>
        <dbReference type="Proteomes" id="UP000466906"/>
    </source>
</evidence>
<dbReference type="InterPro" id="IPR026954">
    <property type="entry name" value="PknH-like_Extracell"/>
</dbReference>
<dbReference type="Pfam" id="PF00005">
    <property type="entry name" value="ABC_tran"/>
    <property type="match status" value="1"/>
</dbReference>
<reference evidence="13 14" key="1">
    <citation type="journal article" date="2019" name="Emerg. Microbes Infect.">
        <title>Comprehensive subspecies identification of 175 nontuberculous mycobacteria species based on 7547 genomic profiles.</title>
        <authorList>
            <person name="Matsumoto Y."/>
            <person name="Kinjo T."/>
            <person name="Motooka D."/>
            <person name="Nabeya D."/>
            <person name="Jung N."/>
            <person name="Uechi K."/>
            <person name="Horii T."/>
            <person name="Iida T."/>
            <person name="Fujita J."/>
            <person name="Nakamura S."/>
        </authorList>
    </citation>
    <scope>NUCLEOTIDE SEQUENCE [LARGE SCALE GENOMIC DNA]</scope>
    <source>
        <strain evidence="13 14">JCM 12272</strain>
        <plasmid evidence="13">pJCM12272</plasmid>
    </source>
</reference>
<name>A0A6N4V443_9MYCO</name>
<dbReference type="InterPro" id="IPR027417">
    <property type="entry name" value="P-loop_NTPase"/>
</dbReference>
<keyword evidence="6 13" id="KW-0067">ATP-binding</keyword>
<comment type="subcellular location">
    <subcellularLocation>
        <location evidence="1">Membrane</location>
        <topology evidence="1">Multi-pass membrane protein</topology>
    </subcellularLocation>
</comment>
<feature type="transmembrane region" description="Helical" evidence="10">
    <location>
        <begin position="874"/>
        <end position="895"/>
    </location>
</feature>
<evidence type="ECO:0000256" key="7">
    <source>
        <dbReference type="ARBA" id="ARBA00022989"/>
    </source>
</evidence>
<feature type="compositionally biased region" description="Pro residues" evidence="9">
    <location>
        <begin position="118"/>
        <end position="128"/>
    </location>
</feature>
<evidence type="ECO:0000259" key="12">
    <source>
        <dbReference type="PROSITE" id="PS50893"/>
    </source>
</evidence>
<keyword evidence="14" id="KW-1185">Reference proteome</keyword>
<keyword evidence="3" id="KW-0597">Phosphoprotein</keyword>
<proteinExistence type="predicted"/>
<feature type="transmembrane region" description="Helical" evidence="10">
    <location>
        <begin position="915"/>
        <end position="936"/>
    </location>
</feature>
<feature type="domain" description="FHA" evidence="11">
    <location>
        <begin position="263"/>
        <end position="312"/>
    </location>
</feature>
<feature type="transmembrane region" description="Helical" evidence="10">
    <location>
        <begin position="777"/>
        <end position="798"/>
    </location>
</feature>
<dbReference type="Gene3D" id="3.40.50.300">
    <property type="entry name" value="P-loop containing nucleotide triphosphate hydrolases"/>
    <property type="match status" value="1"/>
</dbReference>
<evidence type="ECO:0000256" key="5">
    <source>
        <dbReference type="ARBA" id="ARBA00022741"/>
    </source>
</evidence>
<feature type="transmembrane region" description="Helical" evidence="10">
    <location>
        <begin position="844"/>
        <end position="862"/>
    </location>
</feature>
<dbReference type="Gene3D" id="2.60.200.20">
    <property type="match status" value="2"/>
</dbReference>
<dbReference type="AlphaFoldDB" id="A0A6N4V443"/>
<accession>A0A6N4V443</accession>
<feature type="transmembrane region" description="Helical" evidence="10">
    <location>
        <begin position="652"/>
        <end position="673"/>
    </location>
</feature>
<organism evidence="13 14">
    <name type="scientific">Mycolicibacterium alvei</name>
    <dbReference type="NCBI Taxonomy" id="67081"/>
    <lineage>
        <taxon>Bacteria</taxon>
        <taxon>Bacillati</taxon>
        <taxon>Actinomycetota</taxon>
        <taxon>Actinomycetes</taxon>
        <taxon>Mycobacteriales</taxon>
        <taxon>Mycobacteriaceae</taxon>
        <taxon>Mycolicibacterium</taxon>
    </lineage>
</organism>
<dbReference type="PRINTS" id="PR01217">
    <property type="entry name" value="PRICHEXTENSN"/>
</dbReference>
<dbReference type="Pfam" id="PF00498">
    <property type="entry name" value="FHA"/>
    <property type="match status" value="2"/>
</dbReference>
<dbReference type="InterPro" id="IPR038232">
    <property type="entry name" value="PknH-like_Extracell_sf"/>
</dbReference>
<dbReference type="InterPro" id="IPR003439">
    <property type="entry name" value="ABC_transporter-like_ATP-bd"/>
</dbReference>
<evidence type="ECO:0000256" key="8">
    <source>
        <dbReference type="ARBA" id="ARBA00023136"/>
    </source>
</evidence>
<dbReference type="InterPro" id="IPR008984">
    <property type="entry name" value="SMAD_FHA_dom_sf"/>
</dbReference>
<dbReference type="SUPFAM" id="SSF49879">
    <property type="entry name" value="SMAD/FHA domain"/>
    <property type="match status" value="2"/>
</dbReference>
<dbReference type="Gene3D" id="3.40.1000.70">
    <property type="entry name" value="PknH-like extracellular domain"/>
    <property type="match status" value="1"/>
</dbReference>
<dbReference type="PROSITE" id="PS50893">
    <property type="entry name" value="ABC_TRANSPORTER_2"/>
    <property type="match status" value="1"/>
</dbReference>
<feature type="compositionally biased region" description="Low complexity" evidence="9">
    <location>
        <begin position="129"/>
        <end position="139"/>
    </location>
</feature>
<evidence type="ECO:0000256" key="10">
    <source>
        <dbReference type="SAM" id="Phobius"/>
    </source>
</evidence>
<feature type="transmembrane region" description="Helical" evidence="10">
    <location>
        <begin position="738"/>
        <end position="757"/>
    </location>
</feature>
<evidence type="ECO:0000256" key="6">
    <source>
        <dbReference type="ARBA" id="ARBA00022840"/>
    </source>
</evidence>
<feature type="region of interest" description="Disordered" evidence="9">
    <location>
        <begin position="941"/>
        <end position="961"/>
    </location>
</feature>
<dbReference type="InterPro" id="IPR000253">
    <property type="entry name" value="FHA_dom"/>
</dbReference>
<dbReference type="GO" id="GO:0140359">
    <property type="term" value="F:ABC-type transporter activity"/>
    <property type="evidence" value="ECO:0007669"/>
    <property type="project" value="InterPro"/>
</dbReference>
<feature type="compositionally biased region" description="Low complexity" evidence="9">
    <location>
        <begin position="944"/>
        <end position="961"/>
    </location>
</feature>
<feature type="transmembrane region" description="Helical" evidence="10">
    <location>
        <begin position="805"/>
        <end position="824"/>
    </location>
</feature>
<dbReference type="GO" id="GO:0016020">
    <property type="term" value="C:membrane"/>
    <property type="evidence" value="ECO:0007669"/>
    <property type="project" value="UniProtKB-SubCell"/>
</dbReference>
<evidence type="ECO:0000313" key="13">
    <source>
        <dbReference type="EMBL" id="BBX30634.1"/>
    </source>
</evidence>
<evidence type="ECO:0000259" key="11">
    <source>
        <dbReference type="PROSITE" id="PS50006"/>
    </source>
</evidence>
<dbReference type="InterPro" id="IPR013525">
    <property type="entry name" value="ABC2_TM"/>
</dbReference>
<evidence type="ECO:0000256" key="1">
    <source>
        <dbReference type="ARBA" id="ARBA00004141"/>
    </source>
</evidence>
<dbReference type="SMART" id="SM00240">
    <property type="entry name" value="FHA"/>
    <property type="match status" value="2"/>
</dbReference>
<dbReference type="Proteomes" id="UP000466906">
    <property type="component" value="Plasmid pJCM12272"/>
</dbReference>
<dbReference type="CDD" id="cd00060">
    <property type="entry name" value="FHA"/>
    <property type="match status" value="1"/>
</dbReference>
<evidence type="ECO:0000256" key="3">
    <source>
        <dbReference type="ARBA" id="ARBA00022553"/>
    </source>
</evidence>
<evidence type="ECO:0000256" key="4">
    <source>
        <dbReference type="ARBA" id="ARBA00022692"/>
    </source>
</evidence>
<dbReference type="KEGG" id="malv:MALV_57590"/>
<dbReference type="Pfam" id="PF01061">
    <property type="entry name" value="ABC2_membrane"/>
    <property type="match status" value="1"/>
</dbReference>
<dbReference type="PROSITE" id="PS50006">
    <property type="entry name" value="FHA_DOMAIN"/>
    <property type="match status" value="2"/>
</dbReference>
<feature type="compositionally biased region" description="Pro residues" evidence="9">
    <location>
        <begin position="612"/>
        <end position="624"/>
    </location>
</feature>
<dbReference type="SMART" id="SM00382">
    <property type="entry name" value="AAA"/>
    <property type="match status" value="1"/>
</dbReference>
<keyword evidence="5" id="KW-0547">Nucleotide-binding</keyword>
<keyword evidence="8 10" id="KW-0472">Membrane</keyword>
<dbReference type="FunFam" id="3.40.50.300:FF:000474">
    <property type="entry name" value="Putative ABC transporter ATP-binding subunit"/>
    <property type="match status" value="1"/>
</dbReference>
<dbReference type="EMBL" id="AP022566">
    <property type="protein sequence ID" value="BBX30634.1"/>
    <property type="molecule type" value="Genomic_DNA"/>
</dbReference>
<geneLocation type="plasmid" evidence="13 14">
    <name>pJCM12272</name>
</geneLocation>
<feature type="compositionally biased region" description="Pro residues" evidence="9">
    <location>
        <begin position="140"/>
        <end position="172"/>
    </location>
</feature>
<feature type="compositionally biased region" description="Pro residues" evidence="9">
    <location>
        <begin position="179"/>
        <end position="202"/>
    </location>
</feature>
<protein>
    <submittedName>
        <fullName evidence="13">ABC transporter ATP-binding/permease Rv1747</fullName>
    </submittedName>
</protein>
<dbReference type="SUPFAM" id="SSF52540">
    <property type="entry name" value="P-loop containing nucleoside triphosphate hydrolases"/>
    <property type="match status" value="1"/>
</dbReference>
<keyword evidence="4 10" id="KW-0812">Transmembrane</keyword>
<feature type="transmembrane region" description="Helical" evidence="10">
    <location>
        <begin position="693"/>
        <end position="714"/>
    </location>
</feature>
<dbReference type="InterPro" id="IPR050352">
    <property type="entry name" value="ABCG_transporters"/>
</dbReference>
<sequence length="1147" mass="118767">MVTPAPRSSAAPLTVWLGSKMYTFAPGREVTIGRSEQADIRVEAPGKQAISRIHAVLSAQGPEWVVIDKSRNGIYLNGGTRAANVVVNDDTAVALGAPEGPRLTFRVTSQQIPAARSVPPPPPPPARPTGPAAPARGPQQPGPAPLAGGPRPPQPPGPPHGGPQVGPPPRAPMPSAAPQSPPGYPAAPPPTHAPMAPRPTGGPVPHAGYATPPRPPAPSYDQVPAAHRTVQPEPEPDLVGRLTGVVKKALPARPATAAPPGARTVGRSASSDVVVDDALASRVHAFLVQGPAGIEIRDNASSNGIFVNGNRVAGALLAPGDVVTIGNTDLSFTGATLVPRQASPQTGGLQASQIGLNIDGHQLLSNVSIAARPGTLTAVIGPSGAGKSTFSRILSGANVPSSGVVTFDGHNVHAEYASLRSRIGMVPQDDVVHRQLTVQRALSYAAELRLPPDTSRKDRRAVVDRVLSELELTEHRDKRVDTLSGGQRKRVSVAMELLTGPSLLILDEPTSGLDKALDRQVMAMLRRLADAGRVVIVVTHSLDYLDVCDEILLLAPGGKTAYYGPPAAIARTMGTGNSSTIGPNDWADIYTWVANDPDGAHRFYLSKNPAANQPPPPAAPPGPLGEPAHTSRLRQILTLARRQVRLIFADRGYFVFLAVLPFILGALSLAVPGDVGLGKADVGGDAPSEPNQLLILLNIAAVFMGTALTIRDLVGERPIFRREQAVGLFAGTYMTAKIVIYSVAAALQVAVLTAIVVAGKGGPTQGAVLLGNPVAELYVSLALTAIVSAIVGLALSSLARTNEWILPMLVVMIMLAIVFSGGMIPVTGRVGLDQASWLLPARWGFAASASTIDLLAVAPLMTSDDVLWRHQPMWWLLDMGMLLVLGLAAIAVVRWRLRLPAHTGAAGSGQSGMPGWVIGGGALLLIAALIAGLTVVTRDSGTRSASPMAGAPAQGPAPDQKPVDAAALPGLLLAAGEVADVMGVPGLSSATPVTVGKPRANTATPAECTGVVDPANQVTYRDANFTGLAGQLLTDTSDPKTTVEQFVVSFVNAEDAARFHDAQNTAWMSCASTTVTLTVGSEPAREIAVGALESPEGQIAVELKETDRVCQRSLSSDSNVVIDVKTCTAAGGQQAQAIASKIAERIG</sequence>
<feature type="domain" description="ABC transporter" evidence="12">
    <location>
        <begin position="349"/>
        <end position="581"/>
    </location>
</feature>
<feature type="domain" description="FHA" evidence="11">
    <location>
        <begin position="30"/>
        <end position="81"/>
    </location>
</feature>
<gene>
    <name evidence="13" type="ORF">MALV_57590</name>
</gene>
<keyword evidence="7 10" id="KW-1133">Transmembrane helix</keyword>
<keyword evidence="13" id="KW-0614">Plasmid</keyword>
<evidence type="ECO:0000256" key="2">
    <source>
        <dbReference type="ARBA" id="ARBA00022448"/>
    </source>
</evidence>
<dbReference type="PANTHER" id="PTHR48041">
    <property type="entry name" value="ABC TRANSPORTER G FAMILY MEMBER 28"/>
    <property type="match status" value="1"/>
</dbReference>
<keyword evidence="2" id="KW-0813">Transport</keyword>
<dbReference type="Pfam" id="PF14032">
    <property type="entry name" value="PknH_C"/>
    <property type="match status" value="1"/>
</dbReference>
<dbReference type="PROSITE" id="PS00211">
    <property type="entry name" value="ABC_TRANSPORTER_1"/>
    <property type="match status" value="1"/>
</dbReference>
<feature type="region of interest" description="Disordered" evidence="9">
    <location>
        <begin position="604"/>
        <end position="627"/>
    </location>
</feature>
<evidence type="ECO:0000256" key="9">
    <source>
        <dbReference type="SAM" id="MobiDB-lite"/>
    </source>
</evidence>
<dbReference type="GO" id="GO:0016887">
    <property type="term" value="F:ATP hydrolysis activity"/>
    <property type="evidence" value="ECO:0007669"/>
    <property type="project" value="InterPro"/>
</dbReference>
<dbReference type="GO" id="GO:0005524">
    <property type="term" value="F:ATP binding"/>
    <property type="evidence" value="ECO:0007669"/>
    <property type="project" value="UniProtKB-KW"/>
</dbReference>
<dbReference type="InterPro" id="IPR017871">
    <property type="entry name" value="ABC_transporter-like_CS"/>
</dbReference>
<feature type="region of interest" description="Disordered" evidence="9">
    <location>
        <begin position="112"/>
        <end position="238"/>
    </location>
</feature>
<dbReference type="InterPro" id="IPR003593">
    <property type="entry name" value="AAA+_ATPase"/>
</dbReference>